<reference evidence="2" key="1">
    <citation type="journal article" date="2014" name="Science">
        <title>Ancient hybridizations among the ancestral genomes of bread wheat.</title>
        <authorList>
            <consortium name="International Wheat Genome Sequencing Consortium,"/>
            <person name="Marcussen T."/>
            <person name="Sandve S.R."/>
            <person name="Heier L."/>
            <person name="Spannagl M."/>
            <person name="Pfeifer M."/>
            <person name="Jakobsen K.S."/>
            <person name="Wulff B.B."/>
            <person name="Steuernagel B."/>
            <person name="Mayer K.F."/>
            <person name="Olsen O.A."/>
        </authorList>
    </citation>
    <scope>NUCLEOTIDE SEQUENCE [LARGE SCALE GENOMIC DNA]</scope>
    <source>
        <strain evidence="2">cv. AL8/78</strain>
    </source>
</reference>
<sequence length="82" mass="9674">MTDRGFKIDTCWVAQVPSVEGDQFFTMELIKLMSNFLFFWTPTDSSPRNIRWLHLAPFTRSSHDLILLCMYTCSICYCYYGL</sequence>
<dbReference type="Gramene" id="AET7Gv20085200.19">
    <property type="protein sequence ID" value="AET7Gv20085200.19"/>
    <property type="gene ID" value="AET7Gv20085200"/>
</dbReference>
<evidence type="ECO:0000313" key="2">
    <source>
        <dbReference type="Proteomes" id="UP000015105"/>
    </source>
</evidence>
<reference evidence="1" key="5">
    <citation type="journal article" date="2021" name="G3 (Bethesda)">
        <title>Aegilops tauschii genome assembly Aet v5.0 features greater sequence contiguity and improved annotation.</title>
        <authorList>
            <person name="Wang L."/>
            <person name="Zhu T."/>
            <person name="Rodriguez J.C."/>
            <person name="Deal K.R."/>
            <person name="Dubcovsky J."/>
            <person name="McGuire P.E."/>
            <person name="Lux T."/>
            <person name="Spannagl M."/>
            <person name="Mayer K.F.X."/>
            <person name="Baldrich P."/>
            <person name="Meyers B.C."/>
            <person name="Huo N."/>
            <person name="Gu Y.Q."/>
            <person name="Zhou H."/>
            <person name="Devos K.M."/>
            <person name="Bennetzen J.L."/>
            <person name="Unver T."/>
            <person name="Budak H."/>
            <person name="Gulick P.J."/>
            <person name="Galiba G."/>
            <person name="Kalapos B."/>
            <person name="Nelson D.R."/>
            <person name="Li P."/>
            <person name="You F.M."/>
            <person name="Luo M.C."/>
            <person name="Dvorak J."/>
        </authorList>
    </citation>
    <scope>NUCLEOTIDE SEQUENCE [LARGE SCALE GENOMIC DNA]</scope>
    <source>
        <strain evidence="1">cv. AL8/78</strain>
    </source>
</reference>
<dbReference type="Proteomes" id="UP000015105">
    <property type="component" value="Chromosome 7D"/>
</dbReference>
<organism evidence="1 2">
    <name type="scientific">Aegilops tauschii subsp. strangulata</name>
    <name type="common">Goatgrass</name>
    <dbReference type="NCBI Taxonomy" id="200361"/>
    <lineage>
        <taxon>Eukaryota</taxon>
        <taxon>Viridiplantae</taxon>
        <taxon>Streptophyta</taxon>
        <taxon>Embryophyta</taxon>
        <taxon>Tracheophyta</taxon>
        <taxon>Spermatophyta</taxon>
        <taxon>Magnoliopsida</taxon>
        <taxon>Liliopsida</taxon>
        <taxon>Poales</taxon>
        <taxon>Poaceae</taxon>
        <taxon>BOP clade</taxon>
        <taxon>Pooideae</taxon>
        <taxon>Triticodae</taxon>
        <taxon>Triticeae</taxon>
        <taxon>Triticinae</taxon>
        <taxon>Aegilops</taxon>
    </lineage>
</organism>
<reference evidence="1" key="4">
    <citation type="submission" date="2019-03" db="UniProtKB">
        <authorList>
            <consortium name="EnsemblPlants"/>
        </authorList>
    </citation>
    <scope>IDENTIFICATION</scope>
</reference>
<reference evidence="1" key="3">
    <citation type="journal article" date="2017" name="Nature">
        <title>Genome sequence of the progenitor of the wheat D genome Aegilops tauschii.</title>
        <authorList>
            <person name="Luo M.C."/>
            <person name="Gu Y.Q."/>
            <person name="Puiu D."/>
            <person name="Wang H."/>
            <person name="Twardziok S.O."/>
            <person name="Deal K.R."/>
            <person name="Huo N."/>
            <person name="Zhu T."/>
            <person name="Wang L."/>
            <person name="Wang Y."/>
            <person name="McGuire P.E."/>
            <person name="Liu S."/>
            <person name="Long H."/>
            <person name="Ramasamy R.K."/>
            <person name="Rodriguez J.C."/>
            <person name="Van S.L."/>
            <person name="Yuan L."/>
            <person name="Wang Z."/>
            <person name="Xia Z."/>
            <person name="Xiao L."/>
            <person name="Anderson O.D."/>
            <person name="Ouyang S."/>
            <person name="Liang Y."/>
            <person name="Zimin A.V."/>
            <person name="Pertea G."/>
            <person name="Qi P."/>
            <person name="Bennetzen J.L."/>
            <person name="Dai X."/>
            <person name="Dawson M.W."/>
            <person name="Muller H.G."/>
            <person name="Kugler K."/>
            <person name="Rivarola-Duarte L."/>
            <person name="Spannagl M."/>
            <person name="Mayer K.F.X."/>
            <person name="Lu F.H."/>
            <person name="Bevan M.W."/>
            <person name="Leroy P."/>
            <person name="Li P."/>
            <person name="You F.M."/>
            <person name="Sun Q."/>
            <person name="Liu Z."/>
            <person name="Lyons E."/>
            <person name="Wicker T."/>
            <person name="Salzberg S.L."/>
            <person name="Devos K.M."/>
            <person name="Dvorak J."/>
        </authorList>
    </citation>
    <scope>NUCLEOTIDE SEQUENCE [LARGE SCALE GENOMIC DNA]</scope>
    <source>
        <strain evidence="1">cv. AL8/78</strain>
    </source>
</reference>
<reference evidence="2" key="2">
    <citation type="journal article" date="2017" name="Nat. Plants">
        <title>The Aegilops tauschii genome reveals multiple impacts of transposons.</title>
        <authorList>
            <person name="Zhao G."/>
            <person name="Zou C."/>
            <person name="Li K."/>
            <person name="Wang K."/>
            <person name="Li T."/>
            <person name="Gao L."/>
            <person name="Zhang X."/>
            <person name="Wang H."/>
            <person name="Yang Z."/>
            <person name="Liu X."/>
            <person name="Jiang W."/>
            <person name="Mao L."/>
            <person name="Kong X."/>
            <person name="Jiao Y."/>
            <person name="Jia J."/>
        </authorList>
    </citation>
    <scope>NUCLEOTIDE SEQUENCE [LARGE SCALE GENOMIC DNA]</scope>
    <source>
        <strain evidence="2">cv. AL8/78</strain>
    </source>
</reference>
<dbReference type="EnsemblPlants" id="AET7Gv20085200.19">
    <property type="protein sequence ID" value="AET7Gv20085200.19"/>
    <property type="gene ID" value="AET7Gv20085200"/>
</dbReference>
<accession>A0A453QEV7</accession>
<dbReference type="AlphaFoldDB" id="A0A453QEV7"/>
<proteinExistence type="predicted"/>
<evidence type="ECO:0000313" key="1">
    <source>
        <dbReference type="EnsemblPlants" id="AET7Gv20085200.20"/>
    </source>
</evidence>
<dbReference type="Gramene" id="AET7Gv20085200.20">
    <property type="protein sequence ID" value="AET7Gv20085200.20"/>
    <property type="gene ID" value="AET7Gv20085200"/>
</dbReference>
<dbReference type="EnsemblPlants" id="AET7Gv20085200.20">
    <property type="protein sequence ID" value="AET7Gv20085200.20"/>
    <property type="gene ID" value="AET7Gv20085200"/>
</dbReference>
<protein>
    <submittedName>
        <fullName evidence="1">Uncharacterized protein</fullName>
    </submittedName>
</protein>
<name>A0A453QEV7_AEGTS</name>
<keyword evidence="2" id="KW-1185">Reference proteome</keyword>